<feature type="region of interest" description="Disordered" evidence="6">
    <location>
        <begin position="563"/>
        <end position="649"/>
    </location>
</feature>
<name>V5G9C6_BYSSN</name>
<dbReference type="GO" id="GO:0006351">
    <property type="term" value="P:DNA-templated transcription"/>
    <property type="evidence" value="ECO:0007669"/>
    <property type="project" value="InterPro"/>
</dbReference>
<feature type="compositionally biased region" description="Polar residues" evidence="6">
    <location>
        <begin position="585"/>
        <end position="621"/>
    </location>
</feature>
<dbReference type="OrthoDB" id="2399539at2759"/>
<dbReference type="CDD" id="cd12148">
    <property type="entry name" value="fungal_TF_MHR"/>
    <property type="match status" value="1"/>
</dbReference>
<dbReference type="Pfam" id="PF04082">
    <property type="entry name" value="Fungal_trans"/>
    <property type="match status" value="1"/>
</dbReference>
<dbReference type="eggNOG" id="ENOG502SK5F">
    <property type="taxonomic scope" value="Eukaryota"/>
</dbReference>
<keyword evidence="5" id="KW-0539">Nucleus</keyword>
<dbReference type="GO" id="GO:0008270">
    <property type="term" value="F:zinc ion binding"/>
    <property type="evidence" value="ECO:0007669"/>
    <property type="project" value="InterPro"/>
</dbReference>
<feature type="region of interest" description="Disordered" evidence="6">
    <location>
        <begin position="49"/>
        <end position="72"/>
    </location>
</feature>
<protein>
    <recommendedName>
        <fullName evidence="7">Xylanolytic transcriptional activator regulatory domain-containing protein</fullName>
    </recommendedName>
</protein>
<keyword evidence="9" id="KW-1185">Reference proteome</keyword>
<comment type="caution">
    <text evidence="8">The sequence shown here is derived from an EMBL/GenBank/DDBJ whole genome shotgun (WGS) entry which is preliminary data.</text>
</comment>
<dbReference type="HOGENOM" id="CLU_405957_0_0_1"/>
<dbReference type="PANTHER" id="PTHR47338">
    <property type="entry name" value="ZN(II)2CYS6 TRANSCRIPTION FACTOR (EUROFUNG)-RELATED"/>
    <property type="match status" value="1"/>
</dbReference>
<sequence>MHSRRVGVVKRQALLKRPDVPFPPADPPTMIDRSGDDVLSDQAFCHNTVQRPGPTNELSLSSETDKSQPPLPEVDTTINELRTSAAALDIIPALQEVLDGCKTFISSYYQLGFIAKALFLERLSQEPKQSDLFLIYSLLSVTARFTPSLRSKYGGGRKATELFTERATAWSLKALHSPTIEHTQAFFLLGLAEWGSDDRNLSCMHMGIAVRMASILGLHREQTYGLPPNPTATDIIESEVARRTFWVLQGSYSTLCGFLLLLSSKKYDMKLTLSGAIGQESLHCDATVPAAFPLRDVSVLLPCEESDFAFGRLPKSRAALPGTFPALKNPALVSQPERSLFAALIQVQNLWGHVAQLTHPTVNTFDETTWSTNSHHSLLSDALREWEDGLDPRHRWSIWNLRGYKVEGLHWGYMSLVMILRLCNITLNRYYLRQIMTVLLNPGSPSDGSPPGYWENMSRKLFQDVFELDEQIAAFMRFRANDEAFPTELLFCIYTLIYISVLVCPDLAPQAEDVFHQAIDTLYRLRYDWPMAQRWENALRTASASKFGSNVISPQDIAKLGQEAASNPQAADASRPGSGWREQETFQLSPPASSSSQMQGTLSEPTLPGTSHNSDKGSFQLTERRPGEPNAGTITTDRDEGVPHNSGLRSPASFELDHLWSSFSYGDIQFRLPEELI</sequence>
<keyword evidence="2" id="KW-0479">Metal-binding</keyword>
<evidence type="ECO:0000313" key="9">
    <source>
        <dbReference type="Proteomes" id="UP000018001"/>
    </source>
</evidence>
<evidence type="ECO:0000259" key="7">
    <source>
        <dbReference type="Pfam" id="PF04082"/>
    </source>
</evidence>
<organism evidence="8 9">
    <name type="scientific">Byssochlamys spectabilis (strain No. 5 / NBRC 109023)</name>
    <name type="common">Paecilomyces variotii</name>
    <dbReference type="NCBI Taxonomy" id="1356009"/>
    <lineage>
        <taxon>Eukaryota</taxon>
        <taxon>Fungi</taxon>
        <taxon>Dikarya</taxon>
        <taxon>Ascomycota</taxon>
        <taxon>Pezizomycotina</taxon>
        <taxon>Eurotiomycetes</taxon>
        <taxon>Eurotiomycetidae</taxon>
        <taxon>Eurotiales</taxon>
        <taxon>Thermoascaceae</taxon>
        <taxon>Paecilomyces</taxon>
    </lineage>
</organism>
<dbReference type="InterPro" id="IPR050815">
    <property type="entry name" value="TF_fung"/>
</dbReference>
<evidence type="ECO:0000256" key="2">
    <source>
        <dbReference type="ARBA" id="ARBA00022723"/>
    </source>
</evidence>
<dbReference type="GO" id="GO:0003677">
    <property type="term" value="F:DNA binding"/>
    <property type="evidence" value="ECO:0007669"/>
    <property type="project" value="InterPro"/>
</dbReference>
<dbReference type="Proteomes" id="UP000018001">
    <property type="component" value="Unassembled WGS sequence"/>
</dbReference>
<dbReference type="InterPro" id="IPR007219">
    <property type="entry name" value="XnlR_reg_dom"/>
</dbReference>
<evidence type="ECO:0000256" key="3">
    <source>
        <dbReference type="ARBA" id="ARBA00023015"/>
    </source>
</evidence>
<feature type="domain" description="Xylanolytic transcriptional activator regulatory" evidence="7">
    <location>
        <begin position="107"/>
        <end position="247"/>
    </location>
</feature>
<dbReference type="EMBL" id="BAUL01000253">
    <property type="protein sequence ID" value="GAD98606.1"/>
    <property type="molecule type" value="Genomic_DNA"/>
</dbReference>
<evidence type="ECO:0000313" key="8">
    <source>
        <dbReference type="EMBL" id="GAD98606.1"/>
    </source>
</evidence>
<proteinExistence type="predicted"/>
<dbReference type="AlphaFoldDB" id="V5G9C6"/>
<evidence type="ECO:0000256" key="6">
    <source>
        <dbReference type="SAM" id="MobiDB-lite"/>
    </source>
</evidence>
<dbReference type="PANTHER" id="PTHR47338:SF5">
    <property type="entry name" value="ZN(II)2CYS6 TRANSCRIPTION FACTOR (EUROFUNG)"/>
    <property type="match status" value="1"/>
</dbReference>
<dbReference type="GO" id="GO:0000981">
    <property type="term" value="F:DNA-binding transcription factor activity, RNA polymerase II-specific"/>
    <property type="evidence" value="ECO:0007669"/>
    <property type="project" value="InterPro"/>
</dbReference>
<dbReference type="GO" id="GO:0005634">
    <property type="term" value="C:nucleus"/>
    <property type="evidence" value="ECO:0007669"/>
    <property type="project" value="UniProtKB-SubCell"/>
</dbReference>
<gene>
    <name evidence="8" type="ORF">PVAR5_7305</name>
</gene>
<reference evidence="9" key="1">
    <citation type="journal article" date="2014" name="Genome Announc.">
        <title>Draft genome sequence of the formaldehyde-resistant fungus Byssochlamys spectabilis No. 5 (anamorph Paecilomyces variotii No. 5) (NBRC109023).</title>
        <authorList>
            <person name="Oka T."/>
            <person name="Ekino K."/>
            <person name="Fukuda K."/>
            <person name="Nomura Y."/>
        </authorList>
    </citation>
    <scope>NUCLEOTIDE SEQUENCE [LARGE SCALE GENOMIC DNA]</scope>
    <source>
        <strain evidence="9">No. 5 / NBRC 109023</strain>
    </source>
</reference>
<keyword evidence="3" id="KW-0805">Transcription regulation</keyword>
<dbReference type="InParanoid" id="V5G9C6"/>
<evidence type="ECO:0000256" key="1">
    <source>
        <dbReference type="ARBA" id="ARBA00004123"/>
    </source>
</evidence>
<evidence type="ECO:0000256" key="4">
    <source>
        <dbReference type="ARBA" id="ARBA00023163"/>
    </source>
</evidence>
<evidence type="ECO:0000256" key="5">
    <source>
        <dbReference type="ARBA" id="ARBA00023242"/>
    </source>
</evidence>
<keyword evidence="4" id="KW-0804">Transcription</keyword>
<comment type="subcellular location">
    <subcellularLocation>
        <location evidence="1">Nucleus</location>
    </subcellularLocation>
</comment>
<accession>V5G9C6</accession>